<evidence type="ECO:0000313" key="3">
    <source>
        <dbReference type="Proteomes" id="UP000308652"/>
    </source>
</evidence>
<gene>
    <name evidence="2" type="ORF">BDQ12DRAFT_726252</name>
</gene>
<proteinExistence type="predicted"/>
<dbReference type="STRING" id="68775.A0A5C3LQG8"/>
<feature type="region of interest" description="Disordered" evidence="1">
    <location>
        <begin position="393"/>
        <end position="419"/>
    </location>
</feature>
<feature type="region of interest" description="Disordered" evidence="1">
    <location>
        <begin position="522"/>
        <end position="601"/>
    </location>
</feature>
<reference evidence="2 3" key="1">
    <citation type="journal article" date="2019" name="Nat. Ecol. Evol.">
        <title>Megaphylogeny resolves global patterns of mushroom evolution.</title>
        <authorList>
            <person name="Varga T."/>
            <person name="Krizsan K."/>
            <person name="Foldi C."/>
            <person name="Dima B."/>
            <person name="Sanchez-Garcia M."/>
            <person name="Sanchez-Ramirez S."/>
            <person name="Szollosi G.J."/>
            <person name="Szarkandi J.G."/>
            <person name="Papp V."/>
            <person name="Albert L."/>
            <person name="Andreopoulos W."/>
            <person name="Angelini C."/>
            <person name="Antonin V."/>
            <person name="Barry K.W."/>
            <person name="Bougher N.L."/>
            <person name="Buchanan P."/>
            <person name="Buyck B."/>
            <person name="Bense V."/>
            <person name="Catcheside P."/>
            <person name="Chovatia M."/>
            <person name="Cooper J."/>
            <person name="Damon W."/>
            <person name="Desjardin D."/>
            <person name="Finy P."/>
            <person name="Geml J."/>
            <person name="Haridas S."/>
            <person name="Hughes K."/>
            <person name="Justo A."/>
            <person name="Karasinski D."/>
            <person name="Kautmanova I."/>
            <person name="Kiss B."/>
            <person name="Kocsube S."/>
            <person name="Kotiranta H."/>
            <person name="LaButti K.M."/>
            <person name="Lechner B.E."/>
            <person name="Liimatainen K."/>
            <person name="Lipzen A."/>
            <person name="Lukacs Z."/>
            <person name="Mihaltcheva S."/>
            <person name="Morgado L.N."/>
            <person name="Niskanen T."/>
            <person name="Noordeloos M.E."/>
            <person name="Ohm R.A."/>
            <person name="Ortiz-Santana B."/>
            <person name="Ovrebo C."/>
            <person name="Racz N."/>
            <person name="Riley R."/>
            <person name="Savchenko A."/>
            <person name="Shiryaev A."/>
            <person name="Soop K."/>
            <person name="Spirin V."/>
            <person name="Szebenyi C."/>
            <person name="Tomsovsky M."/>
            <person name="Tulloss R.E."/>
            <person name="Uehling J."/>
            <person name="Grigoriev I.V."/>
            <person name="Vagvolgyi C."/>
            <person name="Papp T."/>
            <person name="Martin F.M."/>
            <person name="Miettinen O."/>
            <person name="Hibbett D.S."/>
            <person name="Nagy L.G."/>
        </authorList>
    </citation>
    <scope>NUCLEOTIDE SEQUENCE [LARGE SCALE GENOMIC DNA]</scope>
    <source>
        <strain evidence="2 3">CBS 166.37</strain>
    </source>
</reference>
<evidence type="ECO:0000313" key="2">
    <source>
        <dbReference type="EMBL" id="TFK35120.1"/>
    </source>
</evidence>
<evidence type="ECO:0000256" key="1">
    <source>
        <dbReference type="SAM" id="MobiDB-lite"/>
    </source>
</evidence>
<protein>
    <submittedName>
        <fullName evidence="2">Uncharacterized protein</fullName>
    </submittedName>
</protein>
<dbReference type="AlphaFoldDB" id="A0A5C3LQG8"/>
<dbReference type="OrthoDB" id="3063186at2759"/>
<keyword evidence="3" id="KW-1185">Reference proteome</keyword>
<feature type="compositionally biased region" description="Basic and acidic residues" evidence="1">
    <location>
        <begin position="548"/>
        <end position="558"/>
    </location>
</feature>
<sequence length="601" mass="66437">MSGQPTTNPILDAELDVEDSQFTKEQLIHINSYLPELTKEVQKHNPGFRGHCAALIEWKKATAASLMEEDLFKPLRSMMQKKSEEVIQRRYTNYINNTLKCQHLLQLVSSSSGSSTNDGVSSTISEIFAGNNLDALEAEKDIVRKEYPDLTGGPLHTKALKCLWDAADQDLWEKAAADLAKDISANQKEFPALIAKALHGLCTRERLGSTLMMFLYAFHDENDGIMSGIVYTGYNAKWKKEIAFELEDHGAYAASWEHHADILLPRKTVRMLHDEEGLPLFPDLDIMNGSASQLIQQLQEYFDALWEFSWPQDAKFSTIPWGNISSSPKIYYDTTIFTFPAPLIFPAMQSNPMVIFSITQYLQTICKTTPFRFREKTEIEALLVTQAQLAEAEGNTSDAFDTSNPAENQQSSSPVLPTMSQFPAEGLSMSLPALLPVSTLTPTLAPPSLPFIVSVSNPAENRQTQLPSASPDFPMTSPSLPEIPPLSPRASLPASPLLPMPAPPSPSSILSDSLSAIRPRGISQGRRGKGLQGSRCIPTDQEPGVRPMTREGVERSDGQQKSSRKRKAPEMVPSLVTNGAPQAKRKRKNGEAHFWTIVEGL</sequence>
<feature type="compositionally biased region" description="Polar residues" evidence="1">
    <location>
        <begin position="394"/>
        <end position="419"/>
    </location>
</feature>
<accession>A0A5C3LQG8</accession>
<dbReference type="EMBL" id="ML213624">
    <property type="protein sequence ID" value="TFK35120.1"/>
    <property type="molecule type" value="Genomic_DNA"/>
</dbReference>
<dbReference type="Proteomes" id="UP000308652">
    <property type="component" value="Unassembled WGS sequence"/>
</dbReference>
<organism evidence="2 3">
    <name type="scientific">Crucibulum laeve</name>
    <dbReference type="NCBI Taxonomy" id="68775"/>
    <lineage>
        <taxon>Eukaryota</taxon>
        <taxon>Fungi</taxon>
        <taxon>Dikarya</taxon>
        <taxon>Basidiomycota</taxon>
        <taxon>Agaricomycotina</taxon>
        <taxon>Agaricomycetes</taxon>
        <taxon>Agaricomycetidae</taxon>
        <taxon>Agaricales</taxon>
        <taxon>Agaricineae</taxon>
        <taxon>Nidulariaceae</taxon>
        <taxon>Crucibulum</taxon>
    </lineage>
</organism>
<feature type="region of interest" description="Disordered" evidence="1">
    <location>
        <begin position="462"/>
        <end position="496"/>
    </location>
</feature>
<name>A0A5C3LQG8_9AGAR</name>